<dbReference type="AlphaFoldDB" id="A0A8S3TMV6"/>
<dbReference type="PANTHER" id="PTHR13832:SF533">
    <property type="entry name" value="TGF-BETA-ACTIVATED KINASE 1 AND MAP3K7-BINDING PROTEIN 1"/>
    <property type="match status" value="1"/>
</dbReference>
<evidence type="ECO:0000313" key="4">
    <source>
        <dbReference type="Proteomes" id="UP000683360"/>
    </source>
</evidence>
<keyword evidence="4" id="KW-1185">Reference proteome</keyword>
<evidence type="ECO:0000256" key="1">
    <source>
        <dbReference type="SAM" id="MobiDB-lite"/>
    </source>
</evidence>
<dbReference type="Gene3D" id="3.60.40.10">
    <property type="entry name" value="PPM-type phosphatase domain"/>
    <property type="match status" value="1"/>
</dbReference>
<comment type="caution">
    <text evidence="3">The sequence shown here is derived from an EMBL/GenBank/DDBJ whole genome shotgun (WGS) entry which is preliminary data.</text>
</comment>
<dbReference type="InterPro" id="IPR001932">
    <property type="entry name" value="PPM-type_phosphatase-like_dom"/>
</dbReference>
<feature type="region of interest" description="Disordered" evidence="1">
    <location>
        <begin position="401"/>
        <end position="498"/>
    </location>
</feature>
<dbReference type="SUPFAM" id="SSF81606">
    <property type="entry name" value="PP2C-like"/>
    <property type="match status" value="1"/>
</dbReference>
<feature type="compositionally biased region" description="Polar residues" evidence="1">
    <location>
        <begin position="538"/>
        <end position="547"/>
    </location>
</feature>
<dbReference type="InterPro" id="IPR036457">
    <property type="entry name" value="PPM-type-like_dom_sf"/>
</dbReference>
<dbReference type="EMBL" id="CAJPWZ010002302">
    <property type="protein sequence ID" value="CAG2235061.1"/>
    <property type="molecule type" value="Genomic_DNA"/>
</dbReference>
<gene>
    <name evidence="3" type="ORF">MEDL_47648</name>
</gene>
<feature type="region of interest" description="Disordered" evidence="1">
    <location>
        <begin position="537"/>
        <end position="567"/>
    </location>
</feature>
<proteinExistence type="predicted"/>
<feature type="compositionally biased region" description="Low complexity" evidence="1">
    <location>
        <begin position="462"/>
        <end position="496"/>
    </location>
</feature>
<dbReference type="GO" id="GO:0004722">
    <property type="term" value="F:protein serine/threonine phosphatase activity"/>
    <property type="evidence" value="ECO:0007669"/>
    <property type="project" value="InterPro"/>
</dbReference>
<name>A0A8S3TMV6_MYTED</name>
<dbReference type="Pfam" id="PF00481">
    <property type="entry name" value="PP2C"/>
    <property type="match status" value="1"/>
</dbReference>
<dbReference type="PROSITE" id="PS51746">
    <property type="entry name" value="PPM_2"/>
    <property type="match status" value="1"/>
</dbReference>
<dbReference type="OrthoDB" id="10049211at2759"/>
<organism evidence="3 4">
    <name type="scientific">Mytilus edulis</name>
    <name type="common">Blue mussel</name>
    <dbReference type="NCBI Taxonomy" id="6550"/>
    <lineage>
        <taxon>Eukaryota</taxon>
        <taxon>Metazoa</taxon>
        <taxon>Spiralia</taxon>
        <taxon>Lophotrochozoa</taxon>
        <taxon>Mollusca</taxon>
        <taxon>Bivalvia</taxon>
        <taxon>Autobranchia</taxon>
        <taxon>Pteriomorphia</taxon>
        <taxon>Mytilida</taxon>
        <taxon>Mytiloidea</taxon>
        <taxon>Mytilidae</taxon>
        <taxon>Mytilinae</taxon>
        <taxon>Mytilus</taxon>
    </lineage>
</organism>
<accession>A0A8S3TMV6</accession>
<sequence>MAATRLANGSVGSPPRLGSHALSWTDDLPVCQLSGVGFSTNQLYREDGFRQEEHEFEDRSFHFRLLDTESFLYGVFDGHDGSRVANFAAQRMPAELLLGQLNNNNTDEEIKEILYQAFIAVEKSFFESIDHIFAEKTTIQLQLPEGISHYEACKQYPDTMKQLDNLEKEISGGTTATVSLIYKNKLFVANVGDTRALLCITDQEGMLRVMQLSVDHSLVNEEECNRMALLGLDMEKLKQHRLIGSSDSTRCLGDYHVKGGYKDIDLLLCLGDYHVKGGYKDIDLLLDASREPVIADPYVHGGIPLDKSSSFLIIMSDGLYQALQDAIQCDRVNVEVARMVAAEFSIQGTLHGVAQAVVDKVVRMHHDAYMTGTPEIKSLCKKRGDITLLVRNFNYPLANAINSPNRTGPYNPLSPPTPARIPSHLPLTPSISIELSDHSSSQSPAGTPTPTKQRSPPRDIMLTTTSTLASTLPDSTLNTSNGGTSTESSTQSSGDTRFPSRFYQCAKLELDEDGKIEPYVDFSDFYKAIAELTEAQRETLNAETNPKSGYETITEESETSLTSGPEN</sequence>
<dbReference type="CDD" id="cd00143">
    <property type="entry name" value="PP2Cc"/>
    <property type="match status" value="1"/>
</dbReference>
<evidence type="ECO:0000259" key="2">
    <source>
        <dbReference type="PROSITE" id="PS51746"/>
    </source>
</evidence>
<feature type="compositionally biased region" description="Polar residues" evidence="1">
    <location>
        <begin position="444"/>
        <end position="454"/>
    </location>
</feature>
<protein>
    <submittedName>
        <fullName evidence="3">MAP3K7IP1</fullName>
    </submittedName>
</protein>
<reference evidence="3" key="1">
    <citation type="submission" date="2021-03" db="EMBL/GenBank/DDBJ databases">
        <authorList>
            <person name="Bekaert M."/>
        </authorList>
    </citation>
    <scope>NUCLEOTIDE SEQUENCE</scope>
</reference>
<evidence type="ECO:0000313" key="3">
    <source>
        <dbReference type="EMBL" id="CAG2235061.1"/>
    </source>
</evidence>
<dbReference type="PANTHER" id="PTHR13832">
    <property type="entry name" value="PROTEIN PHOSPHATASE 2C"/>
    <property type="match status" value="1"/>
</dbReference>
<feature type="domain" description="PPM-type phosphatase" evidence="2">
    <location>
        <begin position="35"/>
        <end position="393"/>
    </location>
</feature>
<feature type="compositionally biased region" description="Low complexity" evidence="1">
    <location>
        <begin position="430"/>
        <end position="443"/>
    </location>
</feature>
<dbReference type="Proteomes" id="UP000683360">
    <property type="component" value="Unassembled WGS sequence"/>
</dbReference>
<dbReference type="InterPro" id="IPR015655">
    <property type="entry name" value="PP2C"/>
</dbReference>
<dbReference type="SMART" id="SM00332">
    <property type="entry name" value="PP2Cc"/>
    <property type="match status" value="1"/>
</dbReference>